<evidence type="ECO:0000313" key="13">
    <source>
        <dbReference type="Proteomes" id="UP000184932"/>
    </source>
</evidence>
<evidence type="ECO:0000256" key="1">
    <source>
        <dbReference type="ARBA" id="ARBA00004651"/>
    </source>
</evidence>
<evidence type="ECO:0000259" key="11">
    <source>
        <dbReference type="PROSITE" id="PS50928"/>
    </source>
</evidence>
<evidence type="ECO:0000256" key="3">
    <source>
        <dbReference type="ARBA" id="ARBA00020515"/>
    </source>
</evidence>
<dbReference type="GO" id="GO:0055085">
    <property type="term" value="P:transmembrane transport"/>
    <property type="evidence" value="ECO:0007669"/>
    <property type="project" value="InterPro"/>
</dbReference>
<reference evidence="13" key="1">
    <citation type="submission" date="2016-11" db="EMBL/GenBank/DDBJ databases">
        <authorList>
            <person name="Varghese N."/>
            <person name="Submissions S."/>
        </authorList>
    </citation>
    <scope>NUCLEOTIDE SEQUENCE [LARGE SCALE GENOMIC DNA]</scope>
    <source>
        <strain evidence="13">DSM 29440</strain>
    </source>
</reference>
<dbReference type="GO" id="GO:0005886">
    <property type="term" value="C:plasma membrane"/>
    <property type="evidence" value="ECO:0007669"/>
    <property type="project" value="UniProtKB-SubCell"/>
</dbReference>
<gene>
    <name evidence="10" type="primary">ugpE</name>
    <name evidence="12" type="ORF">SAMN05444002_0234</name>
</gene>
<evidence type="ECO:0000256" key="10">
    <source>
        <dbReference type="RuleBase" id="RU363056"/>
    </source>
</evidence>
<dbReference type="SUPFAM" id="SSF161098">
    <property type="entry name" value="MetI-like"/>
    <property type="match status" value="1"/>
</dbReference>
<evidence type="ECO:0000256" key="7">
    <source>
        <dbReference type="ARBA" id="ARBA00022989"/>
    </source>
</evidence>
<keyword evidence="5 10" id="KW-1003">Cell membrane</keyword>
<evidence type="ECO:0000256" key="9">
    <source>
        <dbReference type="RuleBase" id="RU363032"/>
    </source>
</evidence>
<dbReference type="RefSeq" id="WP_074254442.1">
    <property type="nucleotide sequence ID" value="NZ_FSRL01000001.1"/>
</dbReference>
<protein>
    <recommendedName>
        <fullName evidence="3 10">sn-glycerol-3-phosphate transport system permease protein UgpE</fullName>
    </recommendedName>
</protein>
<evidence type="ECO:0000256" key="4">
    <source>
        <dbReference type="ARBA" id="ARBA00022448"/>
    </source>
</evidence>
<accession>A0A1N6E1K1</accession>
<dbReference type="EMBL" id="FSRL01000001">
    <property type="protein sequence ID" value="SIN76889.1"/>
    <property type="molecule type" value="Genomic_DNA"/>
</dbReference>
<feature type="transmembrane region" description="Helical" evidence="9">
    <location>
        <begin position="239"/>
        <end position="257"/>
    </location>
</feature>
<evidence type="ECO:0000256" key="5">
    <source>
        <dbReference type="ARBA" id="ARBA00022475"/>
    </source>
</evidence>
<dbReference type="PANTHER" id="PTHR43744:SF8">
    <property type="entry name" value="SN-GLYCEROL-3-PHOSPHATE TRANSPORT SYSTEM PERMEASE PROTEIN UGPE"/>
    <property type="match status" value="1"/>
</dbReference>
<dbReference type="Proteomes" id="UP000184932">
    <property type="component" value="Unassembled WGS sequence"/>
</dbReference>
<evidence type="ECO:0000256" key="6">
    <source>
        <dbReference type="ARBA" id="ARBA00022692"/>
    </source>
</evidence>
<evidence type="ECO:0000256" key="2">
    <source>
        <dbReference type="ARBA" id="ARBA00011557"/>
    </source>
</evidence>
<dbReference type="CDD" id="cd06261">
    <property type="entry name" value="TM_PBP2"/>
    <property type="match status" value="1"/>
</dbReference>
<organism evidence="12 13">
    <name type="scientific">Vannielia litorea</name>
    <dbReference type="NCBI Taxonomy" id="1217970"/>
    <lineage>
        <taxon>Bacteria</taxon>
        <taxon>Pseudomonadati</taxon>
        <taxon>Pseudomonadota</taxon>
        <taxon>Alphaproteobacteria</taxon>
        <taxon>Rhodobacterales</taxon>
        <taxon>Paracoccaceae</taxon>
        <taxon>Vannielia</taxon>
    </lineage>
</organism>
<keyword evidence="4 9" id="KW-0813">Transport</keyword>
<dbReference type="STRING" id="1217970.SAMN05444002_0234"/>
<feature type="transmembrane region" description="Helical" evidence="9">
    <location>
        <begin position="7"/>
        <end position="32"/>
    </location>
</feature>
<feature type="transmembrane region" description="Helical" evidence="9">
    <location>
        <begin position="103"/>
        <end position="127"/>
    </location>
</feature>
<keyword evidence="10" id="KW-0997">Cell inner membrane</keyword>
<name>A0A1N6E1K1_9RHOB</name>
<keyword evidence="13" id="KW-1185">Reference proteome</keyword>
<evidence type="ECO:0000313" key="12">
    <source>
        <dbReference type="EMBL" id="SIN76889.1"/>
    </source>
</evidence>
<dbReference type="InterPro" id="IPR035906">
    <property type="entry name" value="MetI-like_sf"/>
</dbReference>
<comment type="subcellular location">
    <subcellularLocation>
        <location evidence="10">Cell inner membrane</location>
        <topology evidence="10">Multi-pass membrane protein</topology>
    </subcellularLocation>
    <subcellularLocation>
        <location evidence="1 9">Cell membrane</location>
        <topology evidence="1 9">Multi-pass membrane protein</topology>
    </subcellularLocation>
</comment>
<comment type="similarity">
    <text evidence="9">Belongs to the binding-protein-dependent transport system permease family.</text>
</comment>
<dbReference type="Pfam" id="PF00528">
    <property type="entry name" value="BPD_transp_1"/>
    <property type="match status" value="1"/>
</dbReference>
<dbReference type="InterPro" id="IPR000515">
    <property type="entry name" value="MetI-like"/>
</dbReference>
<comment type="subunit">
    <text evidence="2 10">The complex is composed of two ATP-binding proteins (UgpC), two transmembrane proteins (UgpA and UgpE) and a solute-binding protein (UgpB).</text>
</comment>
<feature type="transmembrane region" description="Helical" evidence="9">
    <location>
        <begin position="66"/>
        <end position="91"/>
    </location>
</feature>
<proteinExistence type="inferred from homology"/>
<comment type="function">
    <text evidence="10">Part of the ABC transporter complex UgpBAEC involved in sn-glycerol-3-phosphate (G3P) import. Probably responsible for the translocation of the substrate across the membrane.</text>
</comment>
<dbReference type="PANTHER" id="PTHR43744">
    <property type="entry name" value="ABC TRANSPORTER PERMEASE PROTEIN MG189-RELATED-RELATED"/>
    <property type="match status" value="1"/>
</dbReference>
<keyword evidence="6 9" id="KW-0812">Transmembrane</keyword>
<feature type="transmembrane region" description="Helical" evidence="9">
    <location>
        <begin position="180"/>
        <end position="203"/>
    </location>
</feature>
<keyword evidence="7 9" id="KW-1133">Transmembrane helix</keyword>
<dbReference type="OrthoDB" id="9815445at2"/>
<dbReference type="AlphaFoldDB" id="A0A1N6E1K1"/>
<feature type="domain" description="ABC transmembrane type-1" evidence="11">
    <location>
        <begin position="68"/>
        <end position="257"/>
    </location>
</feature>
<feature type="transmembrane region" description="Helical" evidence="9">
    <location>
        <begin position="139"/>
        <end position="159"/>
    </location>
</feature>
<keyword evidence="8 9" id="KW-0472">Membrane</keyword>
<dbReference type="Gene3D" id="1.10.3720.10">
    <property type="entry name" value="MetI-like"/>
    <property type="match status" value="1"/>
</dbReference>
<dbReference type="PROSITE" id="PS50928">
    <property type="entry name" value="ABC_TM1"/>
    <property type="match status" value="1"/>
</dbReference>
<evidence type="ECO:0000256" key="8">
    <source>
        <dbReference type="ARBA" id="ARBA00023136"/>
    </source>
</evidence>
<sequence length="273" mass="30483">MIGKTPAWVLPVVALVALIWIVPLVGLVAISIRPLSETTLGWWSVGEISFTLDAWRNVWDRFPLAYAAWVSTKIAVISTLIPMIMAPAAAYAFHYLSFPMRRVLLLIIVNAFVLPNQVVVIPLFLLWRDLGMIDNMWSVIIPFAGLSFAWSVFLVKNYLEDFPKDLIEAAQIDACGPVARFFHIVLPNMLTPIAAVAILQFMWTWNGLLLPVVFLREELPLPALLARVQGVYDNNFDQVAVAAIITTIVPLAIFVVFQRYFTAGAQTKTGSKE</sequence>